<dbReference type="AlphaFoldDB" id="A0AAV0ZHU8"/>
<keyword evidence="2" id="KW-1185">Reference proteome</keyword>
<dbReference type="Proteomes" id="UP001157006">
    <property type="component" value="Chromosome 2"/>
</dbReference>
<organism evidence="1 2">
    <name type="scientific">Vicia faba</name>
    <name type="common">Broad bean</name>
    <name type="synonym">Faba vulgaris</name>
    <dbReference type="NCBI Taxonomy" id="3906"/>
    <lineage>
        <taxon>Eukaryota</taxon>
        <taxon>Viridiplantae</taxon>
        <taxon>Streptophyta</taxon>
        <taxon>Embryophyta</taxon>
        <taxon>Tracheophyta</taxon>
        <taxon>Spermatophyta</taxon>
        <taxon>Magnoliopsida</taxon>
        <taxon>eudicotyledons</taxon>
        <taxon>Gunneridae</taxon>
        <taxon>Pentapetalae</taxon>
        <taxon>rosids</taxon>
        <taxon>fabids</taxon>
        <taxon>Fabales</taxon>
        <taxon>Fabaceae</taxon>
        <taxon>Papilionoideae</taxon>
        <taxon>50 kb inversion clade</taxon>
        <taxon>NPAAA clade</taxon>
        <taxon>Hologalegina</taxon>
        <taxon>IRL clade</taxon>
        <taxon>Fabeae</taxon>
        <taxon>Vicia</taxon>
    </lineage>
</organism>
<accession>A0AAV0ZHU8</accession>
<evidence type="ECO:0000313" key="2">
    <source>
        <dbReference type="Proteomes" id="UP001157006"/>
    </source>
</evidence>
<proteinExistence type="predicted"/>
<reference evidence="1 2" key="1">
    <citation type="submission" date="2023-01" db="EMBL/GenBank/DDBJ databases">
        <authorList>
            <person name="Kreplak J."/>
        </authorList>
    </citation>
    <scope>NUCLEOTIDE SEQUENCE [LARGE SCALE GENOMIC DNA]</scope>
</reference>
<protein>
    <submittedName>
        <fullName evidence="1">Uncharacterized protein</fullName>
    </submittedName>
</protein>
<sequence>MLSKLAILGKGWYGFTHIRDPDSISRKIQSQSLAAVPKVWVSYYHHNFDTNISSSELTTLRALGIYYLLDNQFVNLGKTIPEDMDAIVQSKSKKVMGHAYVILLLCMKAGVEPLTGGVKVFPSKEIDTTWIGKMNVVSETEDANRQGEGNQLSDNV</sequence>
<name>A0AAV0ZHU8_VICFA</name>
<dbReference type="EMBL" id="OX451737">
    <property type="protein sequence ID" value="CAI8596439.1"/>
    <property type="molecule type" value="Genomic_DNA"/>
</dbReference>
<gene>
    <name evidence="1" type="ORF">VFH_II035560</name>
</gene>
<evidence type="ECO:0000313" key="1">
    <source>
        <dbReference type="EMBL" id="CAI8596439.1"/>
    </source>
</evidence>